<keyword evidence="4 7" id="KW-0067">ATP-binding</keyword>
<keyword evidence="1 7" id="KW-0813">Transport</keyword>
<dbReference type="InterPro" id="IPR005893">
    <property type="entry name" value="PotA-like"/>
</dbReference>
<dbReference type="RefSeq" id="WP_095495547.1">
    <property type="nucleotide sequence ID" value="NZ_NPKJ01000068.1"/>
</dbReference>
<evidence type="ECO:0000256" key="2">
    <source>
        <dbReference type="ARBA" id="ARBA00022475"/>
    </source>
</evidence>
<dbReference type="Gene3D" id="2.40.50.100">
    <property type="match status" value="1"/>
</dbReference>
<dbReference type="Proteomes" id="UP000216442">
    <property type="component" value="Unassembled WGS sequence"/>
</dbReference>
<keyword evidence="5 7" id="KW-1278">Translocase</keyword>
<dbReference type="GO" id="GO:0015847">
    <property type="term" value="P:putrescine transport"/>
    <property type="evidence" value="ECO:0007669"/>
    <property type="project" value="UniProtKB-ARBA"/>
</dbReference>
<evidence type="ECO:0000256" key="4">
    <source>
        <dbReference type="ARBA" id="ARBA00022840"/>
    </source>
</evidence>
<reference evidence="9 10" key="1">
    <citation type="submission" date="2017-08" db="EMBL/GenBank/DDBJ databases">
        <title>Mesorhizobium wenxinae sp. nov., a novel rhizobial species isolated from root nodules of chickpea (Cicer arietinum L.).</title>
        <authorList>
            <person name="Zhang J."/>
        </authorList>
    </citation>
    <scope>NUCLEOTIDE SEQUENCE [LARGE SCALE GENOMIC DNA]</scope>
    <source>
        <strain evidence="9 10">SDW018</strain>
    </source>
</reference>
<keyword evidence="2 7" id="KW-1003">Cell membrane</keyword>
<comment type="subunit">
    <text evidence="7">The complex is composed of two ATP-binding proteins (PotA), two transmembrane proteins (PotB and PotC) and a solute-binding protein (PotD).</text>
</comment>
<dbReference type="OrthoDB" id="9802264at2"/>
<dbReference type="GO" id="GO:0016887">
    <property type="term" value="F:ATP hydrolysis activity"/>
    <property type="evidence" value="ECO:0007669"/>
    <property type="project" value="InterPro"/>
</dbReference>
<dbReference type="PROSITE" id="PS00211">
    <property type="entry name" value="ABC_TRANSPORTER_1"/>
    <property type="match status" value="1"/>
</dbReference>
<comment type="similarity">
    <text evidence="7">Belongs to the ABC transporter superfamily. Spermidine/putrescine importer (TC 3.A.1.11.1) family.</text>
</comment>
<dbReference type="SUPFAM" id="SSF50331">
    <property type="entry name" value="MOP-like"/>
    <property type="match status" value="1"/>
</dbReference>
<evidence type="ECO:0000256" key="1">
    <source>
        <dbReference type="ARBA" id="ARBA00022448"/>
    </source>
</evidence>
<dbReference type="InterPro" id="IPR013611">
    <property type="entry name" value="Transp-assoc_OB_typ2"/>
</dbReference>
<dbReference type="AlphaFoldDB" id="A0A271LFG8"/>
<comment type="caution">
    <text evidence="9">The sequence shown here is derived from an EMBL/GenBank/DDBJ whole genome shotgun (WGS) entry which is preliminary data.</text>
</comment>
<dbReference type="Pfam" id="PF00005">
    <property type="entry name" value="ABC_tran"/>
    <property type="match status" value="1"/>
</dbReference>
<dbReference type="GO" id="GO:0005524">
    <property type="term" value="F:ATP binding"/>
    <property type="evidence" value="ECO:0007669"/>
    <property type="project" value="UniProtKB-KW"/>
</dbReference>
<proteinExistence type="inferred from homology"/>
<dbReference type="Gene3D" id="2.40.50.140">
    <property type="entry name" value="Nucleic acid-binding proteins"/>
    <property type="match status" value="1"/>
</dbReference>
<organism evidence="9 10">
    <name type="scientific">Mesorhizobium temperatum</name>
    <dbReference type="NCBI Taxonomy" id="241416"/>
    <lineage>
        <taxon>Bacteria</taxon>
        <taxon>Pseudomonadati</taxon>
        <taxon>Pseudomonadota</taxon>
        <taxon>Alphaproteobacteria</taxon>
        <taxon>Hyphomicrobiales</taxon>
        <taxon>Phyllobacteriaceae</taxon>
        <taxon>Mesorhizobium</taxon>
    </lineage>
</organism>
<dbReference type="PANTHER" id="PTHR42781:SF4">
    <property type="entry name" value="SPERMIDINE_PUTRESCINE IMPORT ATP-BINDING PROTEIN POTA"/>
    <property type="match status" value="1"/>
</dbReference>
<keyword evidence="6 7" id="KW-0472">Membrane</keyword>
<dbReference type="EMBL" id="NPKJ01000068">
    <property type="protein sequence ID" value="PAQ06016.1"/>
    <property type="molecule type" value="Genomic_DNA"/>
</dbReference>
<dbReference type="SMART" id="SM00382">
    <property type="entry name" value="AAA"/>
    <property type="match status" value="1"/>
</dbReference>
<dbReference type="EC" id="7.6.2.11" evidence="7"/>
<feature type="domain" description="ABC transporter" evidence="8">
    <location>
        <begin position="8"/>
        <end position="238"/>
    </location>
</feature>
<dbReference type="GO" id="GO:0043190">
    <property type="term" value="C:ATP-binding cassette (ABC) transporter complex"/>
    <property type="evidence" value="ECO:0007669"/>
    <property type="project" value="InterPro"/>
</dbReference>
<dbReference type="Pfam" id="PF08402">
    <property type="entry name" value="TOBE_2"/>
    <property type="match status" value="1"/>
</dbReference>
<gene>
    <name evidence="7" type="primary">potA</name>
    <name evidence="9" type="ORF">CIT26_27890</name>
</gene>
<dbReference type="GO" id="GO:0015417">
    <property type="term" value="F:ABC-type polyamine transporter activity"/>
    <property type="evidence" value="ECO:0007669"/>
    <property type="project" value="UniProtKB-EC"/>
</dbReference>
<comment type="catalytic activity">
    <reaction evidence="7">
        <text>ATP + H2O + polyamine-[polyamine-binding protein]Side 1 = ADP + phosphate + polyamineSide 2 + [polyamine-binding protein]Side 1.</text>
        <dbReference type="EC" id="7.6.2.11"/>
    </reaction>
</comment>
<dbReference type="NCBIfam" id="TIGR01187">
    <property type="entry name" value="potA"/>
    <property type="match status" value="1"/>
</dbReference>
<protein>
    <recommendedName>
        <fullName evidence="7">Spermidine/putrescine import ATP-binding protein PotA</fullName>
        <ecNumber evidence="7">7.6.2.11</ecNumber>
    </recommendedName>
</protein>
<dbReference type="SUPFAM" id="SSF52540">
    <property type="entry name" value="P-loop containing nucleoside triphosphate hydrolases"/>
    <property type="match status" value="1"/>
</dbReference>
<accession>A0A271LFG8</accession>
<keyword evidence="10" id="KW-1185">Reference proteome</keyword>
<dbReference type="PROSITE" id="PS50893">
    <property type="entry name" value="ABC_TRANSPORTER_2"/>
    <property type="match status" value="1"/>
</dbReference>
<evidence type="ECO:0000313" key="9">
    <source>
        <dbReference type="EMBL" id="PAQ06016.1"/>
    </source>
</evidence>
<dbReference type="Gene3D" id="3.40.50.300">
    <property type="entry name" value="P-loop containing nucleotide triphosphate hydrolases"/>
    <property type="match status" value="1"/>
</dbReference>
<name>A0A271LFG8_9HYPH</name>
<dbReference type="InterPro" id="IPR003593">
    <property type="entry name" value="AAA+_ATPase"/>
</dbReference>
<comment type="function">
    <text evidence="7">Part of the ABC transporter complex PotABCD involved in spermidine/putrescine import. Responsible for energy coupling to the transport system.</text>
</comment>
<dbReference type="InterPro" id="IPR003439">
    <property type="entry name" value="ABC_transporter-like_ATP-bd"/>
</dbReference>
<dbReference type="FunFam" id="3.40.50.300:FF:000133">
    <property type="entry name" value="Spermidine/putrescine import ATP-binding protein PotA"/>
    <property type="match status" value="1"/>
</dbReference>
<dbReference type="PANTHER" id="PTHR42781">
    <property type="entry name" value="SPERMIDINE/PUTRESCINE IMPORT ATP-BINDING PROTEIN POTA"/>
    <property type="match status" value="1"/>
</dbReference>
<sequence>MSAPRTLLAIDKVSKNFGRVTAVDGISLDIRENEFFALLGPSGCGKTTLLRMLAGFETPNDGRILLDGRDIARTPPNKRPVNLMFQSYALFPHMSVRANVSYGLEMERLPAKEIRSRVDAILATTELVALADRKPEQLSGGQKQRVALARALVKRPRLLLLDEPLGALDKKLRGAMQLELKRLQHEVGITFVIVTHDQEESLVMADRMAVLRDGKLLQCDTPHAVYEHPVDRFVADFIGVMNFVPGRATDDGVLAADGARIVGTVPSTLAPGAAAVASVRPERIRLFPSAQTANRVAGTVEALAYQGLDLQLHVRTALSQKPFLVRVTADAADRRPVASGDAVELGWDAVDVRIFAD</sequence>
<dbReference type="InterPro" id="IPR008995">
    <property type="entry name" value="Mo/tungstate-bd_C_term_dom"/>
</dbReference>
<evidence type="ECO:0000256" key="7">
    <source>
        <dbReference type="RuleBase" id="RU364083"/>
    </source>
</evidence>
<evidence type="ECO:0000256" key="5">
    <source>
        <dbReference type="ARBA" id="ARBA00022967"/>
    </source>
</evidence>
<dbReference type="InterPro" id="IPR050093">
    <property type="entry name" value="ABC_SmlMolc_Importer"/>
</dbReference>
<dbReference type="InterPro" id="IPR017871">
    <property type="entry name" value="ABC_transporter-like_CS"/>
</dbReference>
<dbReference type="InterPro" id="IPR012340">
    <property type="entry name" value="NA-bd_OB-fold"/>
</dbReference>
<evidence type="ECO:0000313" key="10">
    <source>
        <dbReference type="Proteomes" id="UP000216442"/>
    </source>
</evidence>
<dbReference type="InterPro" id="IPR027417">
    <property type="entry name" value="P-loop_NTPase"/>
</dbReference>
<keyword evidence="3 7" id="KW-0547">Nucleotide-binding</keyword>
<evidence type="ECO:0000259" key="8">
    <source>
        <dbReference type="PROSITE" id="PS50893"/>
    </source>
</evidence>
<evidence type="ECO:0000256" key="3">
    <source>
        <dbReference type="ARBA" id="ARBA00022741"/>
    </source>
</evidence>
<evidence type="ECO:0000256" key="6">
    <source>
        <dbReference type="ARBA" id="ARBA00023136"/>
    </source>
</evidence>